<accession>A0ABW1UDX5</accession>
<evidence type="ECO:0000313" key="1">
    <source>
        <dbReference type="EMBL" id="MFC6290664.1"/>
    </source>
</evidence>
<gene>
    <name evidence="1" type="ORF">ACFP1M_10825</name>
</gene>
<reference evidence="2" key="1">
    <citation type="journal article" date="2019" name="Int. J. Syst. Evol. Microbiol.">
        <title>The Global Catalogue of Microorganisms (GCM) 10K type strain sequencing project: providing services to taxonomists for standard genome sequencing and annotation.</title>
        <authorList>
            <consortium name="The Broad Institute Genomics Platform"/>
            <consortium name="The Broad Institute Genome Sequencing Center for Infectious Disease"/>
            <person name="Wu L."/>
            <person name="Ma J."/>
        </authorList>
    </citation>
    <scope>NUCLEOTIDE SEQUENCE [LARGE SCALE GENOMIC DNA]</scope>
    <source>
        <strain evidence="2">CCM 8893</strain>
    </source>
</reference>
<organism evidence="1 2">
    <name type="scientific">Levilactobacillus angrenensis</name>
    <dbReference type="NCBI Taxonomy" id="2486020"/>
    <lineage>
        <taxon>Bacteria</taxon>
        <taxon>Bacillati</taxon>
        <taxon>Bacillota</taxon>
        <taxon>Bacilli</taxon>
        <taxon>Lactobacillales</taxon>
        <taxon>Lactobacillaceae</taxon>
        <taxon>Levilactobacillus</taxon>
    </lineage>
</organism>
<dbReference type="EMBL" id="JBHSSO010000069">
    <property type="protein sequence ID" value="MFC6290664.1"/>
    <property type="molecule type" value="Genomic_DNA"/>
</dbReference>
<comment type="caution">
    <text evidence="1">The sequence shown here is derived from an EMBL/GenBank/DDBJ whole genome shotgun (WGS) entry which is preliminary data.</text>
</comment>
<evidence type="ECO:0000313" key="2">
    <source>
        <dbReference type="Proteomes" id="UP001596258"/>
    </source>
</evidence>
<dbReference type="RefSeq" id="WP_225418614.1">
    <property type="nucleotide sequence ID" value="NZ_JBHSSO010000069.1"/>
</dbReference>
<dbReference type="Proteomes" id="UP001596258">
    <property type="component" value="Unassembled WGS sequence"/>
</dbReference>
<sequence length="60" mass="6520">MTVAKTKQRVAKATYDKAGLVNSTGFSTTQRAILNVVLDDGKEYSLDDAKNLIKKFKGGI</sequence>
<name>A0ABW1UDX5_9LACO</name>
<proteinExistence type="predicted"/>
<protein>
    <submittedName>
        <fullName evidence="1">Uncharacterized protein</fullName>
    </submittedName>
</protein>
<keyword evidence="2" id="KW-1185">Reference proteome</keyword>